<evidence type="ECO:0000256" key="4">
    <source>
        <dbReference type="ARBA" id="ARBA00022692"/>
    </source>
</evidence>
<dbReference type="GO" id="GO:0005789">
    <property type="term" value="C:endoplasmic reticulum membrane"/>
    <property type="evidence" value="ECO:0007669"/>
    <property type="project" value="UniProtKB-SubCell"/>
</dbReference>
<dbReference type="OrthoDB" id="260519at2759"/>
<name>A0A815IVG9_ADIRI</name>
<keyword evidence="7" id="KW-0492">Microsome</keyword>
<keyword evidence="3 14" id="KW-0349">Heme</keyword>
<evidence type="ECO:0000256" key="9">
    <source>
        <dbReference type="ARBA" id="ARBA00023004"/>
    </source>
</evidence>
<dbReference type="FunFam" id="3.10.120.10:FF:000002">
    <property type="entry name" value="Cytochrome b5 type B"/>
    <property type="match status" value="1"/>
</dbReference>
<proteinExistence type="inferred from homology"/>
<evidence type="ECO:0000256" key="3">
    <source>
        <dbReference type="ARBA" id="ARBA00022617"/>
    </source>
</evidence>
<dbReference type="GO" id="GO:0046872">
    <property type="term" value="F:metal ion binding"/>
    <property type="evidence" value="ECO:0007669"/>
    <property type="project" value="UniProtKB-UniRule"/>
</dbReference>
<dbReference type="EMBL" id="CAJNOJ010000284">
    <property type="protein sequence ID" value="CAF1368569.1"/>
    <property type="molecule type" value="Genomic_DNA"/>
</dbReference>
<sequence length="153" mass="16688">MASSNDDSDKEVLTMAEIQKRAIDKDKCIMVIDNRVYDITKFLDEHPGGEEVLKEQHGKDATSAFEDVGHSTDAREQMKGYQIGVLHPDDVKKPSKSRPVIVNPSSSASSAGNDAGGSWTKWVIPIVIAVAAVVIFKLLYKPGTNINRPPKAI</sequence>
<gene>
    <name evidence="18" type="ORF">EDS130_LOCUS34241</name>
    <name evidence="17" type="ORF">XAT740_LOCUS29002</name>
</gene>
<evidence type="ECO:0000256" key="14">
    <source>
        <dbReference type="RuleBase" id="RU362121"/>
    </source>
</evidence>
<organism evidence="18 20">
    <name type="scientific">Adineta ricciae</name>
    <name type="common">Rotifer</name>
    <dbReference type="NCBI Taxonomy" id="249248"/>
    <lineage>
        <taxon>Eukaryota</taxon>
        <taxon>Metazoa</taxon>
        <taxon>Spiralia</taxon>
        <taxon>Gnathifera</taxon>
        <taxon>Rotifera</taxon>
        <taxon>Eurotatoria</taxon>
        <taxon>Bdelloidea</taxon>
        <taxon>Adinetida</taxon>
        <taxon>Adinetidae</taxon>
        <taxon>Adineta</taxon>
    </lineage>
</organism>
<evidence type="ECO:0000256" key="8">
    <source>
        <dbReference type="ARBA" id="ARBA00022982"/>
    </source>
</evidence>
<dbReference type="PROSITE" id="PS50255">
    <property type="entry name" value="CYTOCHROME_B5_2"/>
    <property type="match status" value="1"/>
</dbReference>
<keyword evidence="10 14" id="KW-0472">Membrane</keyword>
<keyword evidence="19" id="KW-1185">Reference proteome</keyword>
<evidence type="ECO:0000256" key="7">
    <source>
        <dbReference type="ARBA" id="ARBA00022848"/>
    </source>
</evidence>
<reference evidence="18" key="1">
    <citation type="submission" date="2021-02" db="EMBL/GenBank/DDBJ databases">
        <authorList>
            <person name="Nowell W R."/>
        </authorList>
    </citation>
    <scope>NUCLEOTIDE SEQUENCE</scope>
</reference>
<keyword evidence="8" id="KW-0249">Electron transport</keyword>
<keyword evidence="4 14" id="KW-0812">Transmembrane</keyword>
<evidence type="ECO:0000313" key="20">
    <source>
        <dbReference type="Proteomes" id="UP000663852"/>
    </source>
</evidence>
<evidence type="ECO:0000256" key="1">
    <source>
        <dbReference type="ARBA" id="ARBA00004131"/>
    </source>
</evidence>
<dbReference type="PROSITE" id="PS00191">
    <property type="entry name" value="CYTOCHROME_B5_1"/>
    <property type="match status" value="1"/>
</dbReference>
<dbReference type="Pfam" id="PF00173">
    <property type="entry name" value="Cyt-b5"/>
    <property type="match status" value="1"/>
</dbReference>
<dbReference type="PRINTS" id="PR00363">
    <property type="entry name" value="CYTOCHROMEB5"/>
</dbReference>
<dbReference type="InterPro" id="IPR018506">
    <property type="entry name" value="Cyt_B5_heme-BS"/>
</dbReference>
<feature type="region of interest" description="Disordered" evidence="15">
    <location>
        <begin position="85"/>
        <end position="115"/>
    </location>
</feature>
<dbReference type="GO" id="GO:0020037">
    <property type="term" value="F:heme binding"/>
    <property type="evidence" value="ECO:0007669"/>
    <property type="project" value="UniProtKB-UniRule"/>
</dbReference>
<dbReference type="EMBL" id="CAJNOR010002504">
    <property type="protein sequence ID" value="CAF1303721.1"/>
    <property type="molecule type" value="Genomic_DNA"/>
</dbReference>
<evidence type="ECO:0000256" key="10">
    <source>
        <dbReference type="ARBA" id="ARBA00023136"/>
    </source>
</evidence>
<evidence type="ECO:0000256" key="13">
    <source>
        <dbReference type="ARBA" id="ARBA00039806"/>
    </source>
</evidence>
<comment type="subcellular location">
    <subcellularLocation>
        <location evidence="1">Endoplasmic reticulum membrane</location>
        <topology evidence="1">Single-pass membrane protein</topology>
        <orientation evidence="1">Cytoplasmic side</orientation>
    </subcellularLocation>
    <subcellularLocation>
        <location evidence="11">Microsome membrane</location>
        <topology evidence="11">Single-pass membrane protein</topology>
        <orientation evidence="11">Cytoplasmic side</orientation>
    </subcellularLocation>
</comment>
<dbReference type="PANTHER" id="PTHR19359:SF150">
    <property type="entry name" value="CYTOCHROME B5"/>
    <property type="match status" value="1"/>
</dbReference>
<dbReference type="InterPro" id="IPR050668">
    <property type="entry name" value="Cytochrome_b5"/>
</dbReference>
<evidence type="ECO:0000256" key="2">
    <source>
        <dbReference type="ARBA" id="ARBA00022448"/>
    </source>
</evidence>
<keyword evidence="14" id="KW-1133">Transmembrane helix</keyword>
<dbReference type="Proteomes" id="UP000663828">
    <property type="component" value="Unassembled WGS sequence"/>
</dbReference>
<feature type="domain" description="Cytochrome b5 heme-binding" evidence="16">
    <location>
        <begin position="10"/>
        <end position="87"/>
    </location>
</feature>
<dbReference type="InterPro" id="IPR001199">
    <property type="entry name" value="Cyt_B5-like_heme/steroid-bd"/>
</dbReference>
<evidence type="ECO:0000313" key="17">
    <source>
        <dbReference type="EMBL" id="CAF1303721.1"/>
    </source>
</evidence>
<evidence type="ECO:0000256" key="11">
    <source>
        <dbReference type="ARBA" id="ARBA00037877"/>
    </source>
</evidence>
<evidence type="ECO:0000256" key="5">
    <source>
        <dbReference type="ARBA" id="ARBA00022723"/>
    </source>
</evidence>
<keyword evidence="6" id="KW-0256">Endoplasmic reticulum</keyword>
<feature type="compositionally biased region" description="Low complexity" evidence="15">
    <location>
        <begin position="105"/>
        <end position="115"/>
    </location>
</feature>
<keyword evidence="9 14" id="KW-0408">Iron</keyword>
<keyword evidence="5 14" id="KW-0479">Metal-binding</keyword>
<evidence type="ECO:0000313" key="18">
    <source>
        <dbReference type="EMBL" id="CAF1368569.1"/>
    </source>
</evidence>
<evidence type="ECO:0000256" key="15">
    <source>
        <dbReference type="SAM" id="MobiDB-lite"/>
    </source>
</evidence>
<dbReference type="SMART" id="SM01117">
    <property type="entry name" value="Cyt-b5"/>
    <property type="match status" value="1"/>
</dbReference>
<evidence type="ECO:0000259" key="16">
    <source>
        <dbReference type="PROSITE" id="PS50255"/>
    </source>
</evidence>
<feature type="transmembrane region" description="Helical" evidence="14">
    <location>
        <begin position="122"/>
        <end position="140"/>
    </location>
</feature>
<accession>A0A815IVG9</accession>
<evidence type="ECO:0000256" key="6">
    <source>
        <dbReference type="ARBA" id="ARBA00022824"/>
    </source>
</evidence>
<dbReference type="InterPro" id="IPR036400">
    <property type="entry name" value="Cyt_B5-like_heme/steroid_sf"/>
</dbReference>
<dbReference type="SUPFAM" id="SSF55856">
    <property type="entry name" value="Cytochrome b5-like heme/steroid binding domain"/>
    <property type="match status" value="1"/>
</dbReference>
<evidence type="ECO:0000313" key="19">
    <source>
        <dbReference type="Proteomes" id="UP000663828"/>
    </source>
</evidence>
<keyword evidence="2" id="KW-0813">Transport</keyword>
<comment type="caution">
    <text evidence="18">The sequence shown here is derived from an EMBL/GenBank/DDBJ whole genome shotgun (WGS) entry which is preliminary data.</text>
</comment>
<dbReference type="AlphaFoldDB" id="A0A815IVG9"/>
<dbReference type="Proteomes" id="UP000663852">
    <property type="component" value="Unassembled WGS sequence"/>
</dbReference>
<evidence type="ECO:0000256" key="12">
    <source>
        <dbReference type="ARBA" id="ARBA00038168"/>
    </source>
</evidence>
<dbReference type="PANTHER" id="PTHR19359">
    <property type="entry name" value="CYTOCHROME B5"/>
    <property type="match status" value="1"/>
</dbReference>
<comment type="similarity">
    <text evidence="12 14">Belongs to the cytochrome b5 family.</text>
</comment>
<dbReference type="Gene3D" id="3.10.120.10">
    <property type="entry name" value="Cytochrome b5-like heme/steroid binding domain"/>
    <property type="match status" value="1"/>
</dbReference>
<protein>
    <recommendedName>
        <fullName evidence="13">Cytochrome b5</fullName>
    </recommendedName>
</protein>